<evidence type="ECO:0000313" key="1">
    <source>
        <dbReference type="EMBL" id="SSA20667.1"/>
    </source>
</evidence>
<protein>
    <submittedName>
        <fullName evidence="1">Immunity factor for TNT</fullName>
    </submittedName>
</protein>
<dbReference type="STRING" id="29313.BHQ16_22260"/>
<proteinExistence type="predicted"/>
<keyword evidence="2" id="KW-1185">Reference proteome</keyword>
<dbReference type="RefSeq" id="WP_069398246.1">
    <property type="nucleotide sequence ID" value="NZ_JACKUN010000023.1"/>
</dbReference>
<organism evidence="1 2">
    <name type="scientific">Mycobacterium shimoidei</name>
    <dbReference type="NCBI Taxonomy" id="29313"/>
    <lineage>
        <taxon>Bacteria</taxon>
        <taxon>Bacillati</taxon>
        <taxon>Actinomycetota</taxon>
        <taxon>Actinomycetes</taxon>
        <taxon>Mycobacteriales</taxon>
        <taxon>Mycobacteriaceae</taxon>
        <taxon>Mycobacterium</taxon>
    </lineage>
</organism>
<dbReference type="Proteomes" id="UP000252015">
    <property type="component" value="Unassembled WGS sequence"/>
</dbReference>
<name>A0A1E3STZ7_MYCSH</name>
<dbReference type="InterPro" id="IPR028953">
    <property type="entry name" value="Imm_IFT-like"/>
</dbReference>
<sequence length="176" mass="19669">MTERIEVSARLGEWARSGGWGVSEAEDGRPMFWKEGGQLQYLIGRNGDGWFVITHLDRSGPEHLVLAAPSMETVEKYLFGDFGTSVREHRRLPDIREPLSREEIVSGFTLGTRPFDGVEDRMALIDSGGTVVAISSRDLWTGTDRLVRLSVYVTATVDDIVASFLDPEGKPLFRLR</sequence>
<reference evidence="1 2" key="1">
    <citation type="submission" date="2018-05" db="EMBL/GenBank/DDBJ databases">
        <authorList>
            <consortium name="IHU Genomes"/>
        </authorList>
    </citation>
    <scope>NUCLEOTIDE SEQUENCE [LARGE SCALE GENOMIC DNA]</scope>
    <source>
        <strain evidence="1 2">P7336</strain>
    </source>
</reference>
<evidence type="ECO:0000313" key="2">
    <source>
        <dbReference type="Proteomes" id="UP000252015"/>
    </source>
</evidence>
<gene>
    <name evidence="1" type="ORF">MSP7336_04699</name>
</gene>
<dbReference type="EMBL" id="UEGW01000004">
    <property type="protein sequence ID" value="SSA20667.1"/>
    <property type="molecule type" value="Genomic_DNA"/>
</dbReference>
<accession>A0A1E3STZ7</accession>
<dbReference type="Pfam" id="PF15598">
    <property type="entry name" value="Imm61"/>
    <property type="match status" value="1"/>
</dbReference>
<dbReference type="AlphaFoldDB" id="A0A1E3STZ7"/>